<dbReference type="EMBL" id="CP035704">
    <property type="protein sequence ID" value="QBB68925.1"/>
    <property type="molecule type" value="Genomic_DNA"/>
</dbReference>
<keyword evidence="1" id="KW-0812">Transmembrane</keyword>
<dbReference type="Proteomes" id="UP000291562">
    <property type="component" value="Chromosome"/>
</dbReference>
<proteinExistence type="predicted"/>
<evidence type="ECO:0000256" key="1">
    <source>
        <dbReference type="SAM" id="Phobius"/>
    </source>
</evidence>
<dbReference type="KEGG" id="xbc:ELE36_00210"/>
<reference evidence="2 3" key="1">
    <citation type="submission" date="2019-01" db="EMBL/GenBank/DDBJ databases">
        <title>Pseudolysobacter antarctica gen. nov., sp. nov., isolated from Fildes Peninsula, Antarctica.</title>
        <authorList>
            <person name="Wei Z."/>
            <person name="Peng F."/>
        </authorList>
    </citation>
    <scope>NUCLEOTIDE SEQUENCE [LARGE SCALE GENOMIC DNA]</scope>
    <source>
        <strain evidence="2 3">AQ6-296</strain>
    </source>
</reference>
<protein>
    <submittedName>
        <fullName evidence="2">Uncharacterized protein</fullName>
    </submittedName>
</protein>
<organism evidence="2 3">
    <name type="scientific">Pseudolysobacter antarcticus</name>
    <dbReference type="NCBI Taxonomy" id="2511995"/>
    <lineage>
        <taxon>Bacteria</taxon>
        <taxon>Pseudomonadati</taxon>
        <taxon>Pseudomonadota</taxon>
        <taxon>Gammaproteobacteria</taxon>
        <taxon>Lysobacterales</taxon>
        <taxon>Rhodanobacteraceae</taxon>
        <taxon>Pseudolysobacter</taxon>
    </lineage>
</organism>
<keyword evidence="1" id="KW-1133">Transmembrane helix</keyword>
<name>A0A411HEL4_9GAMM</name>
<evidence type="ECO:0000313" key="3">
    <source>
        <dbReference type="Proteomes" id="UP000291562"/>
    </source>
</evidence>
<keyword evidence="3" id="KW-1185">Reference proteome</keyword>
<dbReference type="AlphaFoldDB" id="A0A411HEL4"/>
<dbReference type="RefSeq" id="WP_129831176.1">
    <property type="nucleotide sequence ID" value="NZ_CP035704.1"/>
</dbReference>
<feature type="transmembrane region" description="Helical" evidence="1">
    <location>
        <begin position="26"/>
        <end position="44"/>
    </location>
</feature>
<accession>A0A411HEL4</accession>
<evidence type="ECO:0000313" key="2">
    <source>
        <dbReference type="EMBL" id="QBB68925.1"/>
    </source>
</evidence>
<gene>
    <name evidence="2" type="ORF">ELE36_00210</name>
</gene>
<sequence>MRWFFIAALIAGFAIAFSTRSPGLLAIGLVLATIGVIGTILQVLDSRMGANSRTDATLLADREVASIRAATLQARAAQIKAAQAATASAEKTPDSHAQP</sequence>
<keyword evidence="1" id="KW-0472">Membrane</keyword>